<dbReference type="Proteomes" id="UP000011185">
    <property type="component" value="Unassembled WGS sequence"/>
</dbReference>
<evidence type="ECO:0000256" key="3">
    <source>
        <dbReference type="ARBA" id="ARBA00022723"/>
    </source>
</evidence>
<dbReference type="GO" id="GO:0004722">
    <property type="term" value="F:protein serine/threonine phosphatase activity"/>
    <property type="evidence" value="ECO:0007669"/>
    <property type="project" value="UniProtKB-EC"/>
</dbReference>
<accession>L7JS87</accession>
<evidence type="ECO:0000256" key="8">
    <source>
        <dbReference type="ARBA" id="ARBA00048336"/>
    </source>
</evidence>
<proteinExistence type="predicted"/>
<dbReference type="AlphaFoldDB" id="L7JS87"/>
<dbReference type="HOGENOM" id="CLU_004962_0_5_1"/>
<dbReference type="VEuPathDB" id="MicrosporidiaDB:THOM_3189"/>
<dbReference type="EMBL" id="JH994098">
    <property type="protein sequence ID" value="ELQ73911.1"/>
    <property type="molecule type" value="Genomic_DNA"/>
</dbReference>
<evidence type="ECO:0000313" key="10">
    <source>
        <dbReference type="EMBL" id="ELQ73911.1"/>
    </source>
</evidence>
<dbReference type="Gene3D" id="3.60.21.10">
    <property type="match status" value="1"/>
</dbReference>
<dbReference type="GO" id="GO:0046872">
    <property type="term" value="F:metal ion binding"/>
    <property type="evidence" value="ECO:0007669"/>
    <property type="project" value="UniProtKB-KW"/>
</dbReference>
<evidence type="ECO:0000259" key="9">
    <source>
        <dbReference type="SMART" id="SM00156"/>
    </source>
</evidence>
<dbReference type="PANTHER" id="PTHR11668">
    <property type="entry name" value="SERINE/THREONINE PROTEIN PHOSPHATASE"/>
    <property type="match status" value="1"/>
</dbReference>
<dbReference type="SMART" id="SM00156">
    <property type="entry name" value="PP2Ac"/>
    <property type="match status" value="1"/>
</dbReference>
<dbReference type="InterPro" id="IPR029052">
    <property type="entry name" value="Metallo-depent_PP-like"/>
</dbReference>
<gene>
    <name evidence="10" type="ORF">THOM_3189</name>
</gene>
<dbReference type="STRING" id="72359.L7JS87"/>
<dbReference type="InterPro" id="IPR050341">
    <property type="entry name" value="PP1_catalytic_subunit"/>
</dbReference>
<keyword evidence="5" id="KW-0904">Protein phosphatase</keyword>
<protein>
    <recommendedName>
        <fullName evidence="2">protein-serine/threonine phosphatase</fullName>
        <ecNumber evidence="2">3.1.3.16</ecNumber>
    </recommendedName>
</protein>
<evidence type="ECO:0000256" key="5">
    <source>
        <dbReference type="ARBA" id="ARBA00022912"/>
    </source>
</evidence>
<evidence type="ECO:0000313" key="11">
    <source>
        <dbReference type="Proteomes" id="UP000011185"/>
    </source>
</evidence>
<evidence type="ECO:0000256" key="1">
    <source>
        <dbReference type="ARBA" id="ARBA00001936"/>
    </source>
</evidence>
<dbReference type="GO" id="GO:0005634">
    <property type="term" value="C:nucleus"/>
    <property type="evidence" value="ECO:0007669"/>
    <property type="project" value="TreeGrafter"/>
</dbReference>
<comment type="catalytic activity">
    <reaction evidence="7">
        <text>O-phospho-L-seryl-[protein] + H2O = L-seryl-[protein] + phosphate</text>
        <dbReference type="Rhea" id="RHEA:20629"/>
        <dbReference type="Rhea" id="RHEA-COMP:9863"/>
        <dbReference type="Rhea" id="RHEA-COMP:11604"/>
        <dbReference type="ChEBI" id="CHEBI:15377"/>
        <dbReference type="ChEBI" id="CHEBI:29999"/>
        <dbReference type="ChEBI" id="CHEBI:43474"/>
        <dbReference type="ChEBI" id="CHEBI:83421"/>
        <dbReference type="EC" id="3.1.3.16"/>
    </reaction>
</comment>
<keyword evidence="4 10" id="KW-0378">Hydrolase</keyword>
<dbReference type="InterPro" id="IPR006186">
    <property type="entry name" value="Ser/Thr-sp_prot-phosphatase"/>
</dbReference>
<keyword evidence="3" id="KW-0479">Metal-binding</keyword>
<dbReference type="InParanoid" id="L7JS87"/>
<sequence>MQPSAANGREHYVDSCTNDPSSVADVVNTNVTDHKVLGFNFSSNKSTPTYTEILNNLVNFKLPDVNHALRILDDTKKLLMAEQNLLYIESPCTVVGDIHGQFVDLLLFATDDKKFVFLGDYVDRGTSSVEVILFLCLKKILHGNVYLLKGNHEMANQNETYGFKSECLLKYDISFYRKVNEVFEVMSIAAVVDRTYFLVHGGISPHIGNIADIMYLDRTDFGSFLPLLWSDPQEENGYKTSPRGAGYLFGPDVLNKFLDDNQLSYVVRSHQLVMEGYKIMGRCIFVWSAPNYCNAMGNAASIMNINGQGFDFFTFTAASKNKSTTFGQDGAQM</sequence>
<keyword evidence="11" id="KW-1185">Reference proteome</keyword>
<dbReference type="OMA" id="SHYDINH"/>
<dbReference type="SUPFAM" id="SSF56300">
    <property type="entry name" value="Metallo-dependent phosphatases"/>
    <property type="match status" value="1"/>
</dbReference>
<evidence type="ECO:0000256" key="6">
    <source>
        <dbReference type="ARBA" id="ARBA00023211"/>
    </source>
</evidence>
<comment type="catalytic activity">
    <reaction evidence="8">
        <text>O-phospho-L-threonyl-[protein] + H2O = L-threonyl-[protein] + phosphate</text>
        <dbReference type="Rhea" id="RHEA:47004"/>
        <dbReference type="Rhea" id="RHEA-COMP:11060"/>
        <dbReference type="Rhea" id="RHEA-COMP:11605"/>
        <dbReference type="ChEBI" id="CHEBI:15377"/>
        <dbReference type="ChEBI" id="CHEBI:30013"/>
        <dbReference type="ChEBI" id="CHEBI:43474"/>
        <dbReference type="ChEBI" id="CHEBI:61977"/>
        <dbReference type="EC" id="3.1.3.16"/>
    </reaction>
</comment>
<dbReference type="OrthoDB" id="2192794at2759"/>
<dbReference type="EC" id="3.1.3.16" evidence="2"/>
<evidence type="ECO:0000256" key="2">
    <source>
        <dbReference type="ARBA" id="ARBA00013081"/>
    </source>
</evidence>
<keyword evidence="6" id="KW-0464">Manganese</keyword>
<reference evidence="10 11" key="1">
    <citation type="journal article" date="2012" name="PLoS Pathog.">
        <title>The genome of the obligate intracellular parasite Trachipleistophora hominis: new insights into microsporidian genome dynamics and reductive evolution.</title>
        <authorList>
            <person name="Heinz E."/>
            <person name="Williams T.A."/>
            <person name="Nakjang S."/>
            <person name="Noel C.J."/>
            <person name="Swan D.C."/>
            <person name="Goldberg A.V."/>
            <person name="Harris S.R."/>
            <person name="Weinmaier T."/>
            <person name="Markert S."/>
            <person name="Becher D."/>
            <person name="Bernhardt J."/>
            <person name="Dagan T."/>
            <person name="Hacker C."/>
            <person name="Lucocq J.M."/>
            <person name="Schweder T."/>
            <person name="Rattei T."/>
            <person name="Hall N."/>
            <person name="Hirt R.P."/>
            <person name="Embley T.M."/>
        </authorList>
    </citation>
    <scope>NUCLEOTIDE SEQUENCE [LARGE SCALE GENOMIC DNA]</scope>
</reference>
<dbReference type="PANTHER" id="PTHR11668:SF300">
    <property type="entry name" value="SERINE_THREONINE-PROTEIN PHOSPHATASE"/>
    <property type="match status" value="1"/>
</dbReference>
<feature type="domain" description="Serine/threonine specific protein phosphatases" evidence="9">
    <location>
        <begin position="63"/>
        <end position="319"/>
    </location>
</feature>
<dbReference type="GO" id="GO:0005737">
    <property type="term" value="C:cytoplasm"/>
    <property type="evidence" value="ECO:0007669"/>
    <property type="project" value="TreeGrafter"/>
</dbReference>
<dbReference type="Pfam" id="PF00149">
    <property type="entry name" value="Metallophos"/>
    <property type="match status" value="1"/>
</dbReference>
<comment type="cofactor">
    <cofactor evidence="1">
        <name>Mn(2+)</name>
        <dbReference type="ChEBI" id="CHEBI:29035"/>
    </cofactor>
</comment>
<dbReference type="InterPro" id="IPR004843">
    <property type="entry name" value="Calcineurin-like_PHP"/>
</dbReference>
<name>L7JS87_TRAHO</name>
<organism evidence="10 11">
    <name type="scientific">Trachipleistophora hominis</name>
    <name type="common">Microsporidian parasite</name>
    <dbReference type="NCBI Taxonomy" id="72359"/>
    <lineage>
        <taxon>Eukaryota</taxon>
        <taxon>Fungi</taxon>
        <taxon>Fungi incertae sedis</taxon>
        <taxon>Microsporidia</taxon>
        <taxon>Pleistophoridae</taxon>
        <taxon>Trachipleistophora</taxon>
    </lineage>
</organism>
<evidence type="ECO:0000256" key="4">
    <source>
        <dbReference type="ARBA" id="ARBA00022801"/>
    </source>
</evidence>
<dbReference type="PRINTS" id="PR00114">
    <property type="entry name" value="STPHPHTASE"/>
</dbReference>
<evidence type="ECO:0000256" key="7">
    <source>
        <dbReference type="ARBA" id="ARBA00047761"/>
    </source>
</evidence>